<evidence type="ECO:0000313" key="4">
    <source>
        <dbReference type="EMBL" id="PFX17415.1"/>
    </source>
</evidence>
<gene>
    <name evidence="4" type="ORF">AWC38_SpisGene18252</name>
</gene>
<dbReference type="CDD" id="cd14733">
    <property type="entry name" value="BACK"/>
    <property type="match status" value="1"/>
</dbReference>
<protein>
    <recommendedName>
        <fullName evidence="3">BACK domain-containing protein</fullName>
    </recommendedName>
</protein>
<accession>A0A2B4RMC0</accession>
<dbReference type="Proteomes" id="UP000225706">
    <property type="component" value="Unassembled WGS sequence"/>
</dbReference>
<evidence type="ECO:0000259" key="3">
    <source>
        <dbReference type="Pfam" id="PF07707"/>
    </source>
</evidence>
<name>A0A2B4RMC0_STYPI</name>
<proteinExistence type="predicted"/>
<dbReference type="Pfam" id="PF07707">
    <property type="entry name" value="BACK"/>
    <property type="match status" value="1"/>
</dbReference>
<dbReference type="Gene3D" id="1.25.40.420">
    <property type="match status" value="1"/>
</dbReference>
<keyword evidence="1" id="KW-0880">Kelch repeat</keyword>
<reference evidence="5" key="1">
    <citation type="journal article" date="2017" name="bioRxiv">
        <title>Comparative analysis of the genomes of Stylophora pistillata and Acropora digitifera provides evidence for extensive differences between species of corals.</title>
        <authorList>
            <person name="Voolstra C.R."/>
            <person name="Li Y."/>
            <person name="Liew Y.J."/>
            <person name="Baumgarten S."/>
            <person name="Zoccola D."/>
            <person name="Flot J.-F."/>
            <person name="Tambutte S."/>
            <person name="Allemand D."/>
            <person name="Aranda M."/>
        </authorList>
    </citation>
    <scope>NUCLEOTIDE SEQUENCE [LARGE SCALE GENOMIC DNA]</scope>
</reference>
<dbReference type="InterPro" id="IPR011705">
    <property type="entry name" value="BACK"/>
</dbReference>
<dbReference type="PANTHER" id="PTHR24412:SF441">
    <property type="entry name" value="KELCH-LIKE PROTEIN 28"/>
    <property type="match status" value="1"/>
</dbReference>
<sequence length="446" mass="49934">MVTIERDLPSLDSLFSTDVGTLHAIDSNRGSNQPEVEFVRQSCGEFLKGAIDDETYLSIWHLADVFMLEELMKEAKKHFFLHFTEVTRGKEFLSLPVSFLKETLADEGICVVIGSLIPSKEEREKVVWKLFSSSSSEIISKALKLQTDLPDKDSPDETWVTSRTCAELVLIWGCPFANGGQVSPQNYVVSNKKAAKNLDRNVFVTGMVLWIQQCRDGRRVLGGLKMLYENDDTSLADEGICVVNENLTPVAEERERMVLEVVFNQLGALLNASDVRRLSVRSHHSDEKIVENLRNDVFIKGMELWIRQWCGTSVLGGLKIFCNDDREGKFGSDSNDNGESKCYGPYGGDGGGLYTETTPGSYGLLAGVGAAVVYSQGNEGMTRLQFAWRTYVLPGDPEPMKSRCSVNDYDHDYDDDEDDEENSTFTGWGWVRYKSKNKTLLGTQKQ</sequence>
<dbReference type="PANTHER" id="PTHR24412">
    <property type="entry name" value="KELCH PROTEIN"/>
    <property type="match status" value="1"/>
</dbReference>
<feature type="domain" description="BACK" evidence="3">
    <location>
        <begin position="57"/>
        <end position="111"/>
    </location>
</feature>
<comment type="caution">
    <text evidence="4">The sequence shown here is derived from an EMBL/GenBank/DDBJ whole genome shotgun (WGS) entry which is preliminary data.</text>
</comment>
<dbReference type="EMBL" id="LSMT01000474">
    <property type="protein sequence ID" value="PFX17415.1"/>
    <property type="molecule type" value="Genomic_DNA"/>
</dbReference>
<keyword evidence="2" id="KW-0677">Repeat</keyword>
<dbReference type="OrthoDB" id="6357972at2759"/>
<evidence type="ECO:0000313" key="5">
    <source>
        <dbReference type="Proteomes" id="UP000225706"/>
    </source>
</evidence>
<keyword evidence="5" id="KW-1185">Reference proteome</keyword>
<dbReference type="AlphaFoldDB" id="A0A2B4RMC0"/>
<organism evidence="4 5">
    <name type="scientific">Stylophora pistillata</name>
    <name type="common">Smooth cauliflower coral</name>
    <dbReference type="NCBI Taxonomy" id="50429"/>
    <lineage>
        <taxon>Eukaryota</taxon>
        <taxon>Metazoa</taxon>
        <taxon>Cnidaria</taxon>
        <taxon>Anthozoa</taxon>
        <taxon>Hexacorallia</taxon>
        <taxon>Scleractinia</taxon>
        <taxon>Astrocoeniina</taxon>
        <taxon>Pocilloporidae</taxon>
        <taxon>Stylophora</taxon>
    </lineage>
</organism>
<evidence type="ECO:0000256" key="2">
    <source>
        <dbReference type="ARBA" id="ARBA00022737"/>
    </source>
</evidence>
<evidence type="ECO:0000256" key="1">
    <source>
        <dbReference type="ARBA" id="ARBA00022441"/>
    </source>
</evidence>